<feature type="active site" evidence="10">
    <location>
        <position position="11"/>
    </location>
</feature>
<proteinExistence type="inferred from homology"/>
<dbReference type="NCBIfam" id="NF011202">
    <property type="entry name" value="PRK14608.1"/>
    <property type="match status" value="1"/>
</dbReference>
<dbReference type="SUPFAM" id="SSF54211">
    <property type="entry name" value="Ribosomal protein S5 domain 2-like"/>
    <property type="match status" value="1"/>
</dbReference>
<dbReference type="InterPro" id="IPR013750">
    <property type="entry name" value="GHMP_kinase_C_dom"/>
</dbReference>
<name>A0A2R8A9A6_9RHOB</name>
<dbReference type="InterPro" id="IPR004424">
    <property type="entry name" value="IspE"/>
</dbReference>
<evidence type="ECO:0000259" key="11">
    <source>
        <dbReference type="Pfam" id="PF00288"/>
    </source>
</evidence>
<protein>
    <recommendedName>
        <fullName evidence="3 10">4-diphosphocytidyl-2-C-methyl-D-erythritol kinase</fullName>
        <shortName evidence="10">CMK</shortName>
        <ecNumber evidence="2 10">2.7.1.148</ecNumber>
    </recommendedName>
    <alternativeName>
        <fullName evidence="9 10">4-(cytidine-5'-diphospho)-2-C-methyl-D-erythritol kinase</fullName>
    </alternativeName>
</protein>
<dbReference type="GO" id="GO:0019288">
    <property type="term" value="P:isopentenyl diphosphate biosynthetic process, methylerythritol 4-phosphate pathway"/>
    <property type="evidence" value="ECO:0007669"/>
    <property type="project" value="UniProtKB-UniRule"/>
</dbReference>
<dbReference type="Gene3D" id="3.30.230.10">
    <property type="match status" value="1"/>
</dbReference>
<comment type="pathway">
    <text evidence="10">Isoprenoid biosynthesis; isopentenyl diphosphate biosynthesis via DXP pathway; isopentenyl diphosphate from 1-deoxy-D-xylulose 5-phosphate: step 3/6.</text>
</comment>
<dbReference type="InterPro" id="IPR014721">
    <property type="entry name" value="Ribsml_uS5_D2-typ_fold_subgr"/>
</dbReference>
<dbReference type="PIRSF" id="PIRSF010376">
    <property type="entry name" value="IspE"/>
    <property type="match status" value="1"/>
</dbReference>
<dbReference type="InterPro" id="IPR006204">
    <property type="entry name" value="GHMP_kinase_N_dom"/>
</dbReference>
<dbReference type="Proteomes" id="UP000244932">
    <property type="component" value="Unassembled WGS sequence"/>
</dbReference>
<keyword evidence="14" id="KW-1185">Reference proteome</keyword>
<comment type="similarity">
    <text evidence="1 10">Belongs to the GHMP kinase family. IspE subfamily.</text>
</comment>
<keyword evidence="4 10" id="KW-0808">Transferase</keyword>
<dbReference type="SUPFAM" id="SSF55060">
    <property type="entry name" value="GHMP Kinase, C-terminal domain"/>
    <property type="match status" value="1"/>
</dbReference>
<dbReference type="InterPro" id="IPR020568">
    <property type="entry name" value="Ribosomal_Su5_D2-typ_SF"/>
</dbReference>
<comment type="function">
    <text evidence="10">Catalyzes the phosphorylation of the position 2 hydroxy group of 4-diphosphocytidyl-2C-methyl-D-erythritol.</text>
</comment>
<dbReference type="Pfam" id="PF00288">
    <property type="entry name" value="GHMP_kinases_N"/>
    <property type="match status" value="1"/>
</dbReference>
<dbReference type="Gene3D" id="3.30.70.890">
    <property type="entry name" value="GHMP kinase, C-terminal domain"/>
    <property type="match status" value="1"/>
</dbReference>
<evidence type="ECO:0000256" key="3">
    <source>
        <dbReference type="ARBA" id="ARBA00017473"/>
    </source>
</evidence>
<gene>
    <name evidence="10 13" type="primary">ispE</name>
    <name evidence="13" type="ORF">POI8812_01099</name>
</gene>
<organism evidence="13 14">
    <name type="scientific">Pontivivens insulae</name>
    <dbReference type="NCBI Taxonomy" id="1639689"/>
    <lineage>
        <taxon>Bacteria</taxon>
        <taxon>Pseudomonadati</taxon>
        <taxon>Pseudomonadota</taxon>
        <taxon>Alphaproteobacteria</taxon>
        <taxon>Rhodobacterales</taxon>
        <taxon>Paracoccaceae</taxon>
        <taxon>Pontivivens</taxon>
    </lineage>
</organism>
<evidence type="ECO:0000256" key="5">
    <source>
        <dbReference type="ARBA" id="ARBA00022741"/>
    </source>
</evidence>
<dbReference type="PANTHER" id="PTHR43527:SF2">
    <property type="entry name" value="4-DIPHOSPHOCYTIDYL-2-C-METHYL-D-ERYTHRITOL KINASE, CHLOROPLASTIC"/>
    <property type="match status" value="1"/>
</dbReference>
<dbReference type="GO" id="GO:0050515">
    <property type="term" value="F:4-(cytidine 5'-diphospho)-2-C-methyl-D-erythritol kinase activity"/>
    <property type="evidence" value="ECO:0007669"/>
    <property type="project" value="UniProtKB-UniRule"/>
</dbReference>
<keyword evidence="7 10" id="KW-0067">ATP-binding</keyword>
<evidence type="ECO:0000313" key="14">
    <source>
        <dbReference type="Proteomes" id="UP000244932"/>
    </source>
</evidence>
<evidence type="ECO:0000256" key="8">
    <source>
        <dbReference type="ARBA" id="ARBA00023229"/>
    </source>
</evidence>
<evidence type="ECO:0000256" key="1">
    <source>
        <dbReference type="ARBA" id="ARBA00009684"/>
    </source>
</evidence>
<evidence type="ECO:0000256" key="10">
    <source>
        <dbReference type="HAMAP-Rule" id="MF_00061"/>
    </source>
</evidence>
<feature type="active site" evidence="10">
    <location>
        <position position="131"/>
    </location>
</feature>
<dbReference type="GO" id="GO:0005524">
    <property type="term" value="F:ATP binding"/>
    <property type="evidence" value="ECO:0007669"/>
    <property type="project" value="UniProtKB-UniRule"/>
</dbReference>
<dbReference type="HAMAP" id="MF_00061">
    <property type="entry name" value="IspE"/>
    <property type="match status" value="1"/>
</dbReference>
<dbReference type="Pfam" id="PF08544">
    <property type="entry name" value="GHMP_kinases_C"/>
    <property type="match status" value="1"/>
</dbReference>
<evidence type="ECO:0000313" key="13">
    <source>
        <dbReference type="EMBL" id="SPF28796.1"/>
    </source>
</evidence>
<dbReference type="AlphaFoldDB" id="A0A2R8A9A6"/>
<dbReference type="EMBL" id="OMKW01000002">
    <property type="protein sequence ID" value="SPF28796.1"/>
    <property type="molecule type" value="Genomic_DNA"/>
</dbReference>
<evidence type="ECO:0000256" key="7">
    <source>
        <dbReference type="ARBA" id="ARBA00022840"/>
    </source>
</evidence>
<dbReference type="NCBIfam" id="TIGR00154">
    <property type="entry name" value="ispE"/>
    <property type="match status" value="1"/>
</dbReference>
<feature type="domain" description="GHMP kinase N-terminal" evidence="11">
    <location>
        <begin position="68"/>
        <end position="137"/>
    </location>
</feature>
<evidence type="ECO:0000256" key="6">
    <source>
        <dbReference type="ARBA" id="ARBA00022777"/>
    </source>
</evidence>
<sequence>MKPISELARAKVNLSLHVTGRRPDGYHMLDSLVVFAEIGDRIEVEPSSTLSLTLDGPFALGLAADEDNLVLRTARKLRAGGTAAIHLQKNLPVASGIGGGSADAAGALRALARHWDVPLPEADGVAALGADVPVCMMSRTRRMRGIGDRLEAVPTLPPAWLVLVNPGVAVSTPQIFKSLESVHNPAMNLPDRFGGFGGFIDWLQAQRNDMQAAAIRQAPVIEDVLWALSSAPLARMSGSGATCFALVPDQQAALGLADLVRESHPTWWVAAAPIRD</sequence>
<dbReference type="GO" id="GO:0016114">
    <property type="term" value="P:terpenoid biosynthetic process"/>
    <property type="evidence" value="ECO:0007669"/>
    <property type="project" value="UniProtKB-UniRule"/>
</dbReference>
<feature type="domain" description="GHMP kinase C-terminal" evidence="12">
    <location>
        <begin position="203"/>
        <end position="253"/>
    </location>
</feature>
<keyword evidence="8 10" id="KW-0414">Isoprene biosynthesis</keyword>
<evidence type="ECO:0000256" key="2">
    <source>
        <dbReference type="ARBA" id="ARBA00012052"/>
    </source>
</evidence>
<evidence type="ECO:0000259" key="12">
    <source>
        <dbReference type="Pfam" id="PF08544"/>
    </source>
</evidence>
<keyword evidence="6 10" id="KW-0418">Kinase</keyword>
<accession>A0A2R8A9A6</accession>
<dbReference type="PANTHER" id="PTHR43527">
    <property type="entry name" value="4-DIPHOSPHOCYTIDYL-2-C-METHYL-D-ERYTHRITOL KINASE, CHLOROPLASTIC"/>
    <property type="match status" value="1"/>
</dbReference>
<comment type="catalytic activity">
    <reaction evidence="10">
        <text>4-CDP-2-C-methyl-D-erythritol + ATP = 4-CDP-2-C-methyl-D-erythritol 2-phosphate + ADP + H(+)</text>
        <dbReference type="Rhea" id="RHEA:18437"/>
        <dbReference type="ChEBI" id="CHEBI:15378"/>
        <dbReference type="ChEBI" id="CHEBI:30616"/>
        <dbReference type="ChEBI" id="CHEBI:57823"/>
        <dbReference type="ChEBI" id="CHEBI:57919"/>
        <dbReference type="ChEBI" id="CHEBI:456216"/>
        <dbReference type="EC" id="2.7.1.148"/>
    </reaction>
</comment>
<dbReference type="InterPro" id="IPR036554">
    <property type="entry name" value="GHMP_kinase_C_sf"/>
</dbReference>
<dbReference type="UniPathway" id="UPA00056">
    <property type="reaction ID" value="UER00094"/>
</dbReference>
<reference evidence="13 14" key="1">
    <citation type="submission" date="2018-03" db="EMBL/GenBank/DDBJ databases">
        <authorList>
            <person name="Keele B.F."/>
        </authorList>
    </citation>
    <scope>NUCLEOTIDE SEQUENCE [LARGE SCALE GENOMIC DNA]</scope>
    <source>
        <strain evidence="13 14">CeCT 8812</strain>
    </source>
</reference>
<keyword evidence="5 10" id="KW-0547">Nucleotide-binding</keyword>
<dbReference type="OrthoDB" id="9809438at2"/>
<evidence type="ECO:0000256" key="4">
    <source>
        <dbReference type="ARBA" id="ARBA00022679"/>
    </source>
</evidence>
<evidence type="ECO:0000256" key="9">
    <source>
        <dbReference type="ARBA" id="ARBA00032554"/>
    </source>
</evidence>
<feature type="binding site" evidence="10">
    <location>
        <begin position="92"/>
        <end position="102"/>
    </location>
    <ligand>
        <name>ATP</name>
        <dbReference type="ChEBI" id="CHEBI:30616"/>
    </ligand>
</feature>
<dbReference type="EC" id="2.7.1.148" evidence="2 10"/>
<dbReference type="RefSeq" id="WP_108781555.1">
    <property type="nucleotide sequence ID" value="NZ_OMKW01000002.1"/>
</dbReference>